<evidence type="ECO:0000313" key="2">
    <source>
        <dbReference type="EMBL" id="QHS89247.1"/>
    </source>
</evidence>
<evidence type="ECO:0000256" key="1">
    <source>
        <dbReference type="SAM" id="Phobius"/>
    </source>
</evidence>
<feature type="transmembrane region" description="Helical" evidence="1">
    <location>
        <begin position="6"/>
        <end position="23"/>
    </location>
</feature>
<proteinExistence type="predicted"/>
<dbReference type="AlphaFoldDB" id="A0A6C0BAG5"/>
<keyword evidence="1" id="KW-1133">Transmembrane helix</keyword>
<name>A0A6C0BAG5_9ZZZZ</name>
<keyword evidence="1" id="KW-0812">Transmembrane</keyword>
<accession>A0A6C0BAG5</accession>
<feature type="transmembrane region" description="Helical" evidence="1">
    <location>
        <begin position="28"/>
        <end position="45"/>
    </location>
</feature>
<reference evidence="2" key="1">
    <citation type="journal article" date="2020" name="Nature">
        <title>Giant virus diversity and host interactions through global metagenomics.</title>
        <authorList>
            <person name="Schulz F."/>
            <person name="Roux S."/>
            <person name="Paez-Espino D."/>
            <person name="Jungbluth S."/>
            <person name="Walsh D.A."/>
            <person name="Denef V.J."/>
            <person name="McMahon K.D."/>
            <person name="Konstantinidis K.T."/>
            <person name="Eloe-Fadrosh E.A."/>
            <person name="Kyrpides N.C."/>
            <person name="Woyke T."/>
        </authorList>
    </citation>
    <scope>NUCLEOTIDE SEQUENCE</scope>
    <source>
        <strain evidence="2">GVMAG-M-3300010158-60</strain>
    </source>
</reference>
<feature type="transmembrane region" description="Helical" evidence="1">
    <location>
        <begin position="77"/>
        <end position="98"/>
    </location>
</feature>
<organism evidence="2">
    <name type="scientific">viral metagenome</name>
    <dbReference type="NCBI Taxonomy" id="1070528"/>
    <lineage>
        <taxon>unclassified sequences</taxon>
        <taxon>metagenomes</taxon>
        <taxon>organismal metagenomes</taxon>
    </lineage>
</organism>
<dbReference type="EMBL" id="MN739107">
    <property type="protein sequence ID" value="QHS89247.1"/>
    <property type="molecule type" value="Genomic_DNA"/>
</dbReference>
<sequence>MSKPNPTLVVSSLALALPGVFFVQRAEYIQASISFVCCFFSILWHSTKPKYNWILMADMIAANTTGLLAVHTAMRGSILSLMPVSFFLGGGLILYYYGERNRCFLWCPDYTVATRWHCLLHVGNGLAGAWLVLLIR</sequence>
<protein>
    <submittedName>
        <fullName evidence="2">Uncharacterized protein</fullName>
    </submittedName>
</protein>
<keyword evidence="1" id="KW-0472">Membrane</keyword>
<feature type="transmembrane region" description="Helical" evidence="1">
    <location>
        <begin position="118"/>
        <end position="135"/>
    </location>
</feature>